<evidence type="ECO:0000313" key="8">
    <source>
        <dbReference type="RefSeq" id="XP_024941652.1"/>
    </source>
</evidence>
<evidence type="ECO:0000256" key="1">
    <source>
        <dbReference type="ARBA" id="ARBA00004141"/>
    </source>
</evidence>
<gene>
    <name evidence="8" type="primary">LOC107268612</name>
</gene>
<dbReference type="Proteomes" id="UP000694920">
    <property type="component" value="Unplaced"/>
</dbReference>
<keyword evidence="4 6" id="KW-0472">Membrane</keyword>
<keyword evidence="7" id="KW-1185">Reference proteome</keyword>
<dbReference type="InterPro" id="IPR008952">
    <property type="entry name" value="Tetraspanin_EC2_sf"/>
</dbReference>
<dbReference type="PANTHER" id="PTHR19282">
    <property type="entry name" value="TETRASPANIN"/>
    <property type="match status" value="1"/>
</dbReference>
<evidence type="ECO:0000256" key="3">
    <source>
        <dbReference type="ARBA" id="ARBA00022989"/>
    </source>
</evidence>
<dbReference type="GO" id="GO:0005886">
    <property type="term" value="C:plasma membrane"/>
    <property type="evidence" value="ECO:0007669"/>
    <property type="project" value="TreeGrafter"/>
</dbReference>
<feature type="region of interest" description="Disordered" evidence="5">
    <location>
        <begin position="17"/>
        <end position="36"/>
    </location>
</feature>
<evidence type="ECO:0000256" key="6">
    <source>
        <dbReference type="SAM" id="Phobius"/>
    </source>
</evidence>
<dbReference type="SUPFAM" id="SSF48652">
    <property type="entry name" value="Tetraspanin"/>
    <property type="match status" value="1"/>
</dbReference>
<dbReference type="RefSeq" id="XP_024941652.1">
    <property type="nucleotide sequence ID" value="XM_025085884.1"/>
</dbReference>
<keyword evidence="2 6" id="KW-0812">Transmembrane</keyword>
<name>A0AAJ7RIM8_CEPCN</name>
<feature type="transmembrane region" description="Helical" evidence="6">
    <location>
        <begin position="104"/>
        <end position="128"/>
    </location>
</feature>
<dbReference type="PANTHER" id="PTHR19282:SF544">
    <property type="entry name" value="TETRASPANIN"/>
    <property type="match status" value="1"/>
</dbReference>
<dbReference type="Pfam" id="PF00335">
    <property type="entry name" value="Tetraspanin"/>
    <property type="match status" value="1"/>
</dbReference>
<accession>A0AAJ7RIM8</accession>
<dbReference type="Gene3D" id="1.10.1450.10">
    <property type="entry name" value="Tetraspanin"/>
    <property type="match status" value="1"/>
</dbReference>
<feature type="compositionally biased region" description="Acidic residues" evidence="5">
    <location>
        <begin position="18"/>
        <end position="36"/>
    </location>
</feature>
<protein>
    <submittedName>
        <fullName evidence="8">CD63 antigen isoform X1</fullName>
    </submittedName>
</protein>
<dbReference type="GeneID" id="107268612"/>
<feature type="transmembrane region" description="Helical" evidence="6">
    <location>
        <begin position="63"/>
        <end position="84"/>
    </location>
</feature>
<proteinExistence type="predicted"/>
<dbReference type="AlphaFoldDB" id="A0AAJ7RIM8"/>
<dbReference type="InterPro" id="IPR018499">
    <property type="entry name" value="Tetraspanin/Peripherin"/>
</dbReference>
<evidence type="ECO:0000256" key="4">
    <source>
        <dbReference type="ARBA" id="ARBA00023136"/>
    </source>
</evidence>
<comment type="subcellular location">
    <subcellularLocation>
        <location evidence="1">Membrane</location>
        <topology evidence="1">Multi-pass membrane protein</topology>
    </subcellularLocation>
</comment>
<feature type="transmembrane region" description="Helical" evidence="6">
    <location>
        <begin position="135"/>
        <end position="160"/>
    </location>
</feature>
<sequence>MSLRKFFLHNIMRRAESTNEDDTETESVDEDVTDSEESAHEKRVHFLGLPVRKFTYKRLPKKFLKFSFLILNGSAFLAGITATITSVWMLSDSKLMSRLFSQRLFVTILLLVGLFACSVSFIGIMAFVKKRRKFITVYILCHVLSLTFIFICAILSFSFFDKITQKIHNDMTSTIVNYHSLDWVTEAWDNTQKYLRCCGIWSFRDWDKYRMQIPHSCCSSTIEKCLNMSQEVSYQSGCLKDSIILLKSHIHSVSVSALLISIGLVVGLFLAFGIRRRFKTYQRD</sequence>
<reference evidence="8" key="1">
    <citation type="submission" date="2025-08" db="UniProtKB">
        <authorList>
            <consortium name="RefSeq"/>
        </authorList>
    </citation>
    <scope>IDENTIFICATION</scope>
</reference>
<dbReference type="CDD" id="cd03127">
    <property type="entry name" value="tetraspanin_LEL"/>
    <property type="match status" value="1"/>
</dbReference>
<dbReference type="KEGG" id="ccin:107268612"/>
<evidence type="ECO:0000256" key="2">
    <source>
        <dbReference type="ARBA" id="ARBA00022692"/>
    </source>
</evidence>
<feature type="transmembrane region" description="Helical" evidence="6">
    <location>
        <begin position="255"/>
        <end position="274"/>
    </location>
</feature>
<keyword evidence="3 6" id="KW-1133">Transmembrane helix</keyword>
<evidence type="ECO:0000313" key="7">
    <source>
        <dbReference type="Proteomes" id="UP000694920"/>
    </source>
</evidence>
<evidence type="ECO:0000256" key="5">
    <source>
        <dbReference type="SAM" id="MobiDB-lite"/>
    </source>
</evidence>
<organism evidence="7 8">
    <name type="scientific">Cephus cinctus</name>
    <name type="common">Wheat stem sawfly</name>
    <dbReference type="NCBI Taxonomy" id="211228"/>
    <lineage>
        <taxon>Eukaryota</taxon>
        <taxon>Metazoa</taxon>
        <taxon>Ecdysozoa</taxon>
        <taxon>Arthropoda</taxon>
        <taxon>Hexapoda</taxon>
        <taxon>Insecta</taxon>
        <taxon>Pterygota</taxon>
        <taxon>Neoptera</taxon>
        <taxon>Endopterygota</taxon>
        <taxon>Hymenoptera</taxon>
        <taxon>Cephoidea</taxon>
        <taxon>Cephidae</taxon>
        <taxon>Cephus</taxon>
    </lineage>
</organism>